<evidence type="ECO:0000313" key="3">
    <source>
        <dbReference type="Proteomes" id="UP001152798"/>
    </source>
</evidence>
<keyword evidence="3" id="KW-1185">Reference proteome</keyword>
<feature type="region of interest" description="Disordered" evidence="1">
    <location>
        <begin position="1"/>
        <end position="20"/>
    </location>
</feature>
<proteinExistence type="predicted"/>
<evidence type="ECO:0000313" key="2">
    <source>
        <dbReference type="EMBL" id="CAH1390474.1"/>
    </source>
</evidence>
<protein>
    <submittedName>
        <fullName evidence="2">Uncharacterized protein</fullName>
    </submittedName>
</protein>
<reference evidence="2" key="1">
    <citation type="submission" date="2022-01" db="EMBL/GenBank/DDBJ databases">
        <authorList>
            <person name="King R."/>
        </authorList>
    </citation>
    <scope>NUCLEOTIDE SEQUENCE</scope>
</reference>
<organism evidence="2 3">
    <name type="scientific">Nezara viridula</name>
    <name type="common">Southern green stink bug</name>
    <name type="synonym">Cimex viridulus</name>
    <dbReference type="NCBI Taxonomy" id="85310"/>
    <lineage>
        <taxon>Eukaryota</taxon>
        <taxon>Metazoa</taxon>
        <taxon>Ecdysozoa</taxon>
        <taxon>Arthropoda</taxon>
        <taxon>Hexapoda</taxon>
        <taxon>Insecta</taxon>
        <taxon>Pterygota</taxon>
        <taxon>Neoptera</taxon>
        <taxon>Paraneoptera</taxon>
        <taxon>Hemiptera</taxon>
        <taxon>Heteroptera</taxon>
        <taxon>Panheteroptera</taxon>
        <taxon>Pentatomomorpha</taxon>
        <taxon>Pentatomoidea</taxon>
        <taxon>Pentatomidae</taxon>
        <taxon>Pentatominae</taxon>
        <taxon>Nezara</taxon>
    </lineage>
</organism>
<accession>A0A9P0DYM7</accession>
<feature type="region of interest" description="Disordered" evidence="1">
    <location>
        <begin position="33"/>
        <end position="73"/>
    </location>
</feature>
<gene>
    <name evidence="2" type="ORF">NEZAVI_LOCUS1674</name>
</gene>
<sequence length="73" mass="8134">MDVRDGENEGRLRGRTSTAEAINQNLLTHIVSGHCNSRLQKPSTSRQRGGVSMGRNQDKSAIVTRQERMKKPS</sequence>
<feature type="compositionally biased region" description="Polar residues" evidence="1">
    <location>
        <begin position="34"/>
        <end position="47"/>
    </location>
</feature>
<feature type="compositionally biased region" description="Basic and acidic residues" evidence="1">
    <location>
        <begin position="1"/>
        <end position="12"/>
    </location>
</feature>
<dbReference type="Proteomes" id="UP001152798">
    <property type="component" value="Chromosome 1"/>
</dbReference>
<name>A0A9P0DYM7_NEZVI</name>
<dbReference type="EMBL" id="OV725077">
    <property type="protein sequence ID" value="CAH1390474.1"/>
    <property type="molecule type" value="Genomic_DNA"/>
</dbReference>
<evidence type="ECO:0000256" key="1">
    <source>
        <dbReference type="SAM" id="MobiDB-lite"/>
    </source>
</evidence>
<dbReference type="AlphaFoldDB" id="A0A9P0DYM7"/>